<evidence type="ECO:0000313" key="2">
    <source>
        <dbReference type="EMBL" id="KAJ1174749.1"/>
    </source>
</evidence>
<accession>A0AAV7TEJ1</accession>
<name>A0AAV7TEJ1_PLEWA</name>
<reference evidence="2" key="1">
    <citation type="journal article" date="2022" name="bioRxiv">
        <title>Sequencing and chromosome-scale assembly of the giantPleurodeles waltlgenome.</title>
        <authorList>
            <person name="Brown T."/>
            <person name="Elewa A."/>
            <person name="Iarovenko S."/>
            <person name="Subramanian E."/>
            <person name="Araus A.J."/>
            <person name="Petzold A."/>
            <person name="Susuki M."/>
            <person name="Suzuki K.-i.T."/>
            <person name="Hayashi T."/>
            <person name="Toyoda A."/>
            <person name="Oliveira C."/>
            <person name="Osipova E."/>
            <person name="Leigh N.D."/>
            <person name="Simon A."/>
            <person name="Yun M.H."/>
        </authorList>
    </citation>
    <scope>NUCLEOTIDE SEQUENCE</scope>
    <source>
        <strain evidence="2">20211129_DDA</strain>
        <tissue evidence="2">Liver</tissue>
    </source>
</reference>
<organism evidence="2 3">
    <name type="scientific">Pleurodeles waltl</name>
    <name type="common">Iberian ribbed newt</name>
    <dbReference type="NCBI Taxonomy" id="8319"/>
    <lineage>
        <taxon>Eukaryota</taxon>
        <taxon>Metazoa</taxon>
        <taxon>Chordata</taxon>
        <taxon>Craniata</taxon>
        <taxon>Vertebrata</taxon>
        <taxon>Euteleostomi</taxon>
        <taxon>Amphibia</taxon>
        <taxon>Batrachia</taxon>
        <taxon>Caudata</taxon>
        <taxon>Salamandroidea</taxon>
        <taxon>Salamandridae</taxon>
        <taxon>Pleurodelinae</taxon>
        <taxon>Pleurodeles</taxon>
    </lineage>
</organism>
<keyword evidence="3" id="KW-1185">Reference proteome</keyword>
<feature type="region of interest" description="Disordered" evidence="1">
    <location>
        <begin position="68"/>
        <end position="95"/>
    </location>
</feature>
<proteinExistence type="predicted"/>
<feature type="region of interest" description="Disordered" evidence="1">
    <location>
        <begin position="136"/>
        <end position="232"/>
    </location>
</feature>
<dbReference type="AlphaFoldDB" id="A0AAV7TEJ1"/>
<dbReference type="EMBL" id="JANPWB010000006">
    <property type="protein sequence ID" value="KAJ1174749.1"/>
    <property type="molecule type" value="Genomic_DNA"/>
</dbReference>
<protein>
    <submittedName>
        <fullName evidence="2">Uncharacterized protein</fullName>
    </submittedName>
</protein>
<evidence type="ECO:0000256" key="1">
    <source>
        <dbReference type="SAM" id="MobiDB-lite"/>
    </source>
</evidence>
<dbReference type="Proteomes" id="UP001066276">
    <property type="component" value="Chromosome 3_2"/>
</dbReference>
<sequence>MILSTSSRLHETTTNMRAAVSLSTALVMTHRTVLAMSVCASMLLRQSTRQCASDRSADFSVVSVTLEQPHPASVSPPHSVDPRHASVDTQGTRESLSATVPLPLQLRPAGSWVQRSRSAPSADAPKLAHGRSLIHTVLSSSGRSSAAPTCRGSRARSQPQPYPGSPSYPVTPLIQLGRVRGDRRSGPSSAAEVSPGCHFVFGDGTGAARQRGPLSPGAPRRSLPGAQGSQGLLKRRLRLGEGVTPKAELVNTIQNIASLTTKEELMRF</sequence>
<gene>
    <name evidence="2" type="ORF">NDU88_000042</name>
</gene>
<evidence type="ECO:0000313" key="3">
    <source>
        <dbReference type="Proteomes" id="UP001066276"/>
    </source>
</evidence>
<feature type="compositionally biased region" description="Polar residues" evidence="1">
    <location>
        <begin position="137"/>
        <end position="147"/>
    </location>
</feature>
<feature type="compositionally biased region" description="Low complexity" evidence="1">
    <location>
        <begin position="69"/>
        <end position="78"/>
    </location>
</feature>
<comment type="caution">
    <text evidence="2">The sequence shown here is derived from an EMBL/GenBank/DDBJ whole genome shotgun (WGS) entry which is preliminary data.</text>
</comment>